<keyword evidence="3" id="KW-1185">Reference proteome</keyword>
<dbReference type="EMBL" id="CP018258">
    <property type="protein sequence ID" value="APV44377.1"/>
    <property type="molecule type" value="Genomic_DNA"/>
</dbReference>
<dbReference type="AlphaFoldDB" id="A0A1P8F7C7"/>
<evidence type="ECO:0000313" key="2">
    <source>
        <dbReference type="EMBL" id="APV44377.1"/>
    </source>
</evidence>
<feature type="transmembrane region" description="Helical" evidence="1">
    <location>
        <begin position="7"/>
        <end position="26"/>
    </location>
</feature>
<evidence type="ECO:0000313" key="3">
    <source>
        <dbReference type="Proteomes" id="UP000185934"/>
    </source>
</evidence>
<protein>
    <submittedName>
        <fullName evidence="2">Uncharacterized protein</fullName>
    </submittedName>
</protein>
<reference evidence="3" key="1">
    <citation type="submission" date="2016-11" db="EMBL/GenBank/DDBJ databases">
        <title>Dehalogenimonas formicexedens sp. nov., a chlorinated alkane respiring bacterium isolated from contaminated groundwater.</title>
        <authorList>
            <person name="Key T.A."/>
            <person name="Bowman K.S."/>
            <person name="Lee I."/>
            <person name="Chun J."/>
            <person name="Albuquerque L."/>
            <person name="da Costa M.S."/>
            <person name="Rainey F.A."/>
            <person name="Moe W.M."/>
        </authorList>
    </citation>
    <scope>NUCLEOTIDE SEQUENCE [LARGE SCALE GENOMIC DNA]</scope>
    <source>
        <strain evidence="3">NSZ-14</strain>
    </source>
</reference>
<dbReference type="Proteomes" id="UP000185934">
    <property type="component" value="Chromosome"/>
</dbReference>
<keyword evidence="1" id="KW-0812">Transmembrane</keyword>
<gene>
    <name evidence="2" type="ORF">Dform_01042</name>
</gene>
<feature type="transmembrane region" description="Helical" evidence="1">
    <location>
        <begin position="168"/>
        <end position="188"/>
    </location>
</feature>
<dbReference type="KEGG" id="dfo:Dform_01042"/>
<dbReference type="STRING" id="1839801.Dform_01042"/>
<sequence length="198" mass="20863">MGFNEELFGNVVFTLVLATPYLAALFSTSLPAGTRWVILLPAVVIALPSLFISFSFIGFLFVPSIILLFMAVGTSMNRSVVSGMGNVLAVLMAVVAVVTVSAAGIALLRNHNDARGWAYTTFPDGHTEWQSVPQTPGHLGSGILHAPDGGKSGFTATSDIITNSEASVSGSLLLLAWIEMGTVGIYTARRFRDGTLVS</sequence>
<name>A0A1P8F7C7_9CHLR</name>
<keyword evidence="1" id="KW-0472">Membrane</keyword>
<keyword evidence="1" id="KW-1133">Transmembrane helix</keyword>
<proteinExistence type="predicted"/>
<evidence type="ECO:0000256" key="1">
    <source>
        <dbReference type="SAM" id="Phobius"/>
    </source>
</evidence>
<accession>A0A1P8F7C7</accession>
<feature type="transmembrane region" description="Helical" evidence="1">
    <location>
        <begin position="38"/>
        <end position="71"/>
    </location>
</feature>
<feature type="transmembrane region" description="Helical" evidence="1">
    <location>
        <begin position="83"/>
        <end position="108"/>
    </location>
</feature>
<organism evidence="2 3">
    <name type="scientific">Dehalogenimonas formicexedens</name>
    <dbReference type="NCBI Taxonomy" id="1839801"/>
    <lineage>
        <taxon>Bacteria</taxon>
        <taxon>Bacillati</taxon>
        <taxon>Chloroflexota</taxon>
        <taxon>Dehalococcoidia</taxon>
        <taxon>Dehalococcoidales</taxon>
        <taxon>Dehalococcoidaceae</taxon>
        <taxon>Dehalogenimonas</taxon>
    </lineage>
</organism>